<organism evidence="9 10">
    <name type="scientific">Gluconacetobacter liquefaciens</name>
    <name type="common">Acetobacter liquefaciens</name>
    <dbReference type="NCBI Taxonomy" id="89584"/>
    <lineage>
        <taxon>Bacteria</taxon>
        <taxon>Pseudomonadati</taxon>
        <taxon>Pseudomonadota</taxon>
        <taxon>Alphaproteobacteria</taxon>
        <taxon>Acetobacterales</taxon>
        <taxon>Acetobacteraceae</taxon>
        <taxon>Gluconacetobacter</taxon>
    </lineage>
</organism>
<evidence type="ECO:0000256" key="6">
    <source>
        <dbReference type="ARBA" id="ARBA00023136"/>
    </source>
</evidence>
<dbReference type="InterPro" id="IPR003423">
    <property type="entry name" value="OMP_efflux"/>
</dbReference>
<name>A0A370G0V9_GLULI</name>
<evidence type="ECO:0000256" key="5">
    <source>
        <dbReference type="ARBA" id="ARBA00022692"/>
    </source>
</evidence>
<comment type="subcellular location">
    <subcellularLocation>
        <location evidence="1">Cell outer membrane</location>
    </subcellularLocation>
</comment>
<dbReference type="AlphaFoldDB" id="A0A370G0V9"/>
<dbReference type="PANTHER" id="PTHR30026">
    <property type="entry name" value="OUTER MEMBRANE PROTEIN TOLC"/>
    <property type="match status" value="1"/>
</dbReference>
<dbReference type="InterPro" id="IPR051906">
    <property type="entry name" value="TolC-like"/>
</dbReference>
<evidence type="ECO:0000313" key="9">
    <source>
        <dbReference type="EMBL" id="RDI37372.1"/>
    </source>
</evidence>
<dbReference type="Proteomes" id="UP000254958">
    <property type="component" value="Unassembled WGS sequence"/>
</dbReference>
<dbReference type="PANTHER" id="PTHR30026:SF22">
    <property type="entry name" value="OUTER MEMBRANE EFFLUX PROTEIN"/>
    <property type="match status" value="1"/>
</dbReference>
<dbReference type="InterPro" id="IPR010130">
    <property type="entry name" value="T1SS_OMP_TolC"/>
</dbReference>
<keyword evidence="4" id="KW-1134">Transmembrane beta strand</keyword>
<comment type="caution">
    <text evidence="9">The sequence shown here is derived from an EMBL/GenBank/DDBJ whole genome shotgun (WGS) entry which is preliminary data.</text>
</comment>
<sequence>MRVYSEPDRTCALPDATWRAVPVLPRRFSARLAAACGLSLAVMSPAAGQTLQESLGLAYRGNPTLLGEQANQRAVTENSAQARSGWRPTVSVNMDANYQQGPYTSAFALGTFTSNYAEGYVSAKQTLYSFGHVANQVRAADARSRAEGENLRLTESQVFTAAISAYMDVLRDRYVLDVRVADLEMLVRQVRLITSRYNLGGAPGEQVTRTDVEQAETRRRSAEVALTQARATLAASEANFRAVIGVMPAQLTMPEGLPGLPPSIEQAVREAIAANPQLAQTREMKSATEADIDTARSQWGPQIQVQGLLGTVGPAAPFRGHEYSEQVSGTVSLVQPLYNGDLYNAQIRQARDKDEQARQNLEQARRAALQDVVTNWRAVENGLQAIQAGTAGVRSGETTLKGYQIEYGYGLRSTTDVLYADQTLRAAQVDLATSRHDTIVAEAKLLASIGRLQARDLLPGGQHYDSTAALQRARTRGWEPLQTPIAALDRVGWSSGPTGESK</sequence>
<gene>
    <name evidence="9" type="ORF">C7453_10695</name>
</gene>
<evidence type="ECO:0000256" key="7">
    <source>
        <dbReference type="ARBA" id="ARBA00023237"/>
    </source>
</evidence>
<dbReference type="GO" id="GO:1990281">
    <property type="term" value="C:efflux pump complex"/>
    <property type="evidence" value="ECO:0007669"/>
    <property type="project" value="TreeGrafter"/>
</dbReference>
<dbReference type="EMBL" id="QQAW01000006">
    <property type="protein sequence ID" value="RDI37372.1"/>
    <property type="molecule type" value="Genomic_DNA"/>
</dbReference>
<keyword evidence="8" id="KW-0175">Coiled coil</keyword>
<dbReference type="Pfam" id="PF02321">
    <property type="entry name" value="OEP"/>
    <property type="match status" value="2"/>
</dbReference>
<evidence type="ECO:0000256" key="8">
    <source>
        <dbReference type="SAM" id="Coils"/>
    </source>
</evidence>
<dbReference type="Gene3D" id="1.20.1600.10">
    <property type="entry name" value="Outer membrane efflux proteins (OEP)"/>
    <property type="match status" value="1"/>
</dbReference>
<keyword evidence="3" id="KW-0813">Transport</keyword>
<keyword evidence="10" id="KW-1185">Reference proteome</keyword>
<evidence type="ECO:0000256" key="3">
    <source>
        <dbReference type="ARBA" id="ARBA00022448"/>
    </source>
</evidence>
<proteinExistence type="inferred from homology"/>
<evidence type="ECO:0000256" key="2">
    <source>
        <dbReference type="ARBA" id="ARBA00007613"/>
    </source>
</evidence>
<feature type="coiled-coil region" evidence="8">
    <location>
        <begin position="344"/>
        <end position="371"/>
    </location>
</feature>
<evidence type="ECO:0000313" key="10">
    <source>
        <dbReference type="Proteomes" id="UP000254958"/>
    </source>
</evidence>
<reference evidence="9 10" key="1">
    <citation type="submission" date="2018-07" db="EMBL/GenBank/DDBJ databases">
        <title>Genomic Encyclopedia of Type Strains, Phase IV (KMG-IV): sequencing the most valuable type-strain genomes for metagenomic binning, comparative biology and taxonomic classification.</title>
        <authorList>
            <person name="Goeker M."/>
        </authorList>
    </citation>
    <scope>NUCLEOTIDE SEQUENCE [LARGE SCALE GENOMIC DNA]</scope>
    <source>
        <strain evidence="9 10">DSM 5603</strain>
    </source>
</reference>
<keyword evidence="6" id="KW-0472">Membrane</keyword>
<protein>
    <submittedName>
        <fullName evidence="9">Outer membrane protein</fullName>
    </submittedName>
</protein>
<dbReference type="GO" id="GO:0015562">
    <property type="term" value="F:efflux transmembrane transporter activity"/>
    <property type="evidence" value="ECO:0007669"/>
    <property type="project" value="InterPro"/>
</dbReference>
<dbReference type="GO" id="GO:0009279">
    <property type="term" value="C:cell outer membrane"/>
    <property type="evidence" value="ECO:0007669"/>
    <property type="project" value="UniProtKB-SubCell"/>
</dbReference>
<keyword evidence="5" id="KW-0812">Transmembrane</keyword>
<accession>A0A370G0V9</accession>
<dbReference type="GO" id="GO:0015288">
    <property type="term" value="F:porin activity"/>
    <property type="evidence" value="ECO:0007669"/>
    <property type="project" value="TreeGrafter"/>
</dbReference>
<comment type="similarity">
    <text evidence="2">Belongs to the outer membrane factor (OMF) (TC 1.B.17) family.</text>
</comment>
<dbReference type="SUPFAM" id="SSF56954">
    <property type="entry name" value="Outer membrane efflux proteins (OEP)"/>
    <property type="match status" value="1"/>
</dbReference>
<dbReference type="NCBIfam" id="TIGR01844">
    <property type="entry name" value="type_I_sec_TolC"/>
    <property type="match status" value="1"/>
</dbReference>
<evidence type="ECO:0000256" key="4">
    <source>
        <dbReference type="ARBA" id="ARBA00022452"/>
    </source>
</evidence>
<evidence type="ECO:0000256" key="1">
    <source>
        <dbReference type="ARBA" id="ARBA00004442"/>
    </source>
</evidence>
<keyword evidence="7" id="KW-0998">Cell outer membrane</keyword>